<keyword evidence="4" id="KW-0566">Pantothenate biosynthesis</keyword>
<name>A0A660SMT1_UNCT6</name>
<dbReference type="GO" id="GO:0015940">
    <property type="term" value="P:pantothenate biosynthetic process"/>
    <property type="evidence" value="ECO:0007669"/>
    <property type="project" value="UniProtKB-KW"/>
</dbReference>
<reference evidence="6 7" key="1">
    <citation type="submission" date="2018-06" db="EMBL/GenBank/DDBJ databases">
        <title>Extensive metabolic versatility and redundancy in microbially diverse, dynamic hydrothermal sediments.</title>
        <authorList>
            <person name="Dombrowski N."/>
            <person name="Teske A."/>
            <person name="Baker B.J."/>
        </authorList>
    </citation>
    <scope>NUCLEOTIDE SEQUENCE [LARGE SCALE GENOMIC DNA]</scope>
    <source>
        <strain evidence="6">B10_G13</strain>
    </source>
</reference>
<dbReference type="GO" id="GO:0003864">
    <property type="term" value="F:3-methyl-2-oxobutanoate hydroxymethyltransferase activity"/>
    <property type="evidence" value="ECO:0007669"/>
    <property type="project" value="UniProtKB-EC"/>
</dbReference>
<evidence type="ECO:0000256" key="2">
    <source>
        <dbReference type="ARBA" id="ARBA00011424"/>
    </source>
</evidence>
<sequence>KNAQLFIDAGADGVKIEGNHYEIIKKLVKNSINVMGHIGLLPQSYKTYKVVGREEEEKISLINDAISIEKAGAFSVVLESMPENLGGKITNAVQIPTIGIGAGRYCDGQVLVINDLLGMDPDFHPKFVKRYLNLYQLISNSVNSFIKDVKEGNYPDSEHIYE</sequence>
<evidence type="ECO:0000256" key="5">
    <source>
        <dbReference type="ARBA" id="ARBA00022679"/>
    </source>
</evidence>
<dbReference type="GO" id="GO:0008168">
    <property type="term" value="F:methyltransferase activity"/>
    <property type="evidence" value="ECO:0007669"/>
    <property type="project" value="UniProtKB-KW"/>
</dbReference>
<evidence type="ECO:0000313" key="6">
    <source>
        <dbReference type="EMBL" id="RKX71321.1"/>
    </source>
</evidence>
<dbReference type="PANTHER" id="PTHR20881">
    <property type="entry name" value="3-METHYL-2-OXOBUTANOATE HYDROXYMETHYLTRANSFERASE"/>
    <property type="match status" value="1"/>
</dbReference>
<accession>A0A660SMT1</accession>
<dbReference type="EC" id="2.1.2.11" evidence="3"/>
<gene>
    <name evidence="6" type="ORF">DRP43_02565</name>
</gene>
<evidence type="ECO:0000256" key="3">
    <source>
        <dbReference type="ARBA" id="ARBA00012618"/>
    </source>
</evidence>
<dbReference type="PANTHER" id="PTHR20881:SF0">
    <property type="entry name" value="3-METHYL-2-OXOBUTANOATE HYDROXYMETHYLTRANSFERASE"/>
    <property type="match status" value="1"/>
</dbReference>
<evidence type="ECO:0000313" key="7">
    <source>
        <dbReference type="Proteomes" id="UP000271125"/>
    </source>
</evidence>
<dbReference type="EMBL" id="QNBD01000095">
    <property type="protein sequence ID" value="RKX71321.1"/>
    <property type="molecule type" value="Genomic_DNA"/>
</dbReference>
<keyword evidence="5 6" id="KW-0808">Transferase</keyword>
<dbReference type="Gene3D" id="3.20.20.60">
    <property type="entry name" value="Phosphoenolpyruvate-binding domains"/>
    <property type="match status" value="1"/>
</dbReference>
<keyword evidence="6" id="KW-0489">Methyltransferase</keyword>
<comment type="caution">
    <text evidence="6">The sequence shown here is derived from an EMBL/GenBank/DDBJ whole genome shotgun (WGS) entry which is preliminary data.</text>
</comment>
<organism evidence="6 7">
    <name type="scientific">candidate division TA06 bacterium</name>
    <dbReference type="NCBI Taxonomy" id="2250710"/>
    <lineage>
        <taxon>Bacteria</taxon>
        <taxon>Bacteria division TA06</taxon>
    </lineage>
</organism>
<dbReference type="AlphaFoldDB" id="A0A660SMT1"/>
<dbReference type="Pfam" id="PF02548">
    <property type="entry name" value="Pantoate_transf"/>
    <property type="match status" value="1"/>
</dbReference>
<dbReference type="InterPro" id="IPR015813">
    <property type="entry name" value="Pyrv/PenolPyrv_kinase-like_dom"/>
</dbReference>
<comment type="similarity">
    <text evidence="1">Belongs to the PanB family.</text>
</comment>
<dbReference type="GO" id="GO:0032259">
    <property type="term" value="P:methylation"/>
    <property type="evidence" value="ECO:0007669"/>
    <property type="project" value="UniProtKB-KW"/>
</dbReference>
<comment type="subunit">
    <text evidence="2">Homodecamer; pentamer of dimers.</text>
</comment>
<dbReference type="GO" id="GO:0000287">
    <property type="term" value="F:magnesium ion binding"/>
    <property type="evidence" value="ECO:0007669"/>
    <property type="project" value="TreeGrafter"/>
</dbReference>
<evidence type="ECO:0000256" key="4">
    <source>
        <dbReference type="ARBA" id="ARBA00022655"/>
    </source>
</evidence>
<evidence type="ECO:0000256" key="1">
    <source>
        <dbReference type="ARBA" id="ARBA00008676"/>
    </source>
</evidence>
<feature type="non-terminal residue" evidence="6">
    <location>
        <position position="1"/>
    </location>
</feature>
<dbReference type="SUPFAM" id="SSF51621">
    <property type="entry name" value="Phosphoenolpyruvate/pyruvate domain"/>
    <property type="match status" value="1"/>
</dbReference>
<dbReference type="Proteomes" id="UP000271125">
    <property type="component" value="Unassembled WGS sequence"/>
</dbReference>
<proteinExistence type="inferred from homology"/>
<dbReference type="InterPro" id="IPR003700">
    <property type="entry name" value="Pantoate_hydroxy_MeTrfase"/>
</dbReference>
<protein>
    <recommendedName>
        <fullName evidence="3">3-methyl-2-oxobutanoate hydroxymethyltransferase</fullName>
        <ecNumber evidence="3">2.1.2.11</ecNumber>
    </recommendedName>
</protein>
<dbReference type="InterPro" id="IPR040442">
    <property type="entry name" value="Pyrv_kinase-like_dom_sf"/>
</dbReference>